<protein>
    <submittedName>
        <fullName evidence="1">Uncharacterized protein</fullName>
    </submittedName>
</protein>
<dbReference type="AlphaFoldDB" id="A0A402D5K0"/>
<dbReference type="NCBIfam" id="TIGR04387">
    <property type="entry name" value="capsid_maj_N4"/>
    <property type="match status" value="1"/>
</dbReference>
<keyword evidence="2" id="KW-1185">Reference proteome</keyword>
<evidence type="ECO:0000313" key="2">
    <source>
        <dbReference type="Proteomes" id="UP000287394"/>
    </source>
</evidence>
<sequence>MATTHVFGPGTTPGAGGSLPAEVRIAYDRRLLKAARPNLIHAQFADDRPIDKNAGTTMQMRRFELLSPATSPLSEGVTPTGNNLTVTPVTVGIAQYGDFIQVSDVLTWSAIDPILTQAADILGFQAGQTIDQLARDFMSTGTNVHYRIHQVDWSRRGVVILAVQAGDFRWRRGS</sequence>
<dbReference type="Proteomes" id="UP000287394">
    <property type="component" value="Chromosome"/>
</dbReference>
<evidence type="ECO:0000313" key="1">
    <source>
        <dbReference type="EMBL" id="BDI33474.1"/>
    </source>
</evidence>
<dbReference type="KEGG" id="ccot:CCAX7_55250"/>
<name>A0A402D5K0_9BACT</name>
<proteinExistence type="predicted"/>
<dbReference type="RefSeq" id="WP_119324781.1">
    <property type="nucleotide sequence ID" value="NZ_AP025739.1"/>
</dbReference>
<accession>A0A402D5K0</accession>
<dbReference type="OrthoDB" id="1936242at2"/>
<organism evidence="1 2">
    <name type="scientific">Capsulimonas corticalis</name>
    <dbReference type="NCBI Taxonomy" id="2219043"/>
    <lineage>
        <taxon>Bacteria</taxon>
        <taxon>Bacillati</taxon>
        <taxon>Armatimonadota</taxon>
        <taxon>Armatimonadia</taxon>
        <taxon>Capsulimonadales</taxon>
        <taxon>Capsulimonadaceae</taxon>
        <taxon>Capsulimonas</taxon>
    </lineage>
</organism>
<dbReference type="EMBL" id="AP025739">
    <property type="protein sequence ID" value="BDI33474.1"/>
    <property type="molecule type" value="Genomic_DNA"/>
</dbReference>
<reference evidence="1 2" key="1">
    <citation type="journal article" date="2019" name="Int. J. Syst. Evol. Microbiol.">
        <title>Capsulimonas corticalis gen. nov., sp. nov., an aerobic capsulated bacterium, of a novel bacterial order, Capsulimonadales ord. nov., of the class Armatimonadia of the phylum Armatimonadetes.</title>
        <authorList>
            <person name="Li J."/>
            <person name="Kudo C."/>
            <person name="Tonouchi A."/>
        </authorList>
    </citation>
    <scope>NUCLEOTIDE SEQUENCE [LARGE SCALE GENOMIC DNA]</scope>
    <source>
        <strain evidence="1 2">AX-7</strain>
    </source>
</reference>
<gene>
    <name evidence="1" type="ORF">CCAX7_55250</name>
</gene>